<evidence type="ECO:0000259" key="1">
    <source>
        <dbReference type="Pfam" id="PF09455"/>
    </source>
</evidence>
<organism evidence="3 4">
    <name type="scientific">Pyrococcus horikoshii</name>
    <dbReference type="NCBI Taxonomy" id="53953"/>
    <lineage>
        <taxon>Archaea</taxon>
        <taxon>Methanobacteriati</taxon>
        <taxon>Methanobacteriota</taxon>
        <taxon>Thermococci</taxon>
        <taxon>Thermococcales</taxon>
        <taxon>Thermococcaceae</taxon>
        <taxon>Pyrococcus</taxon>
    </lineage>
</organism>
<accession>A0A832W848</accession>
<dbReference type="InterPro" id="IPR053857">
    <property type="entry name" value="Csx1_CARF"/>
</dbReference>
<dbReference type="Proteomes" id="UP000617544">
    <property type="component" value="Unassembled WGS sequence"/>
</dbReference>
<proteinExistence type="predicted"/>
<dbReference type="InterPro" id="IPR013383">
    <property type="entry name" value="CRISPR-assoc_prot_DxTHG_CS"/>
</dbReference>
<dbReference type="OMA" id="ILIAPWG"/>
<protein>
    <submittedName>
        <fullName evidence="3">TIGR01897 family CRISPR-associated protein</fullName>
    </submittedName>
</protein>
<evidence type="ECO:0000313" key="4">
    <source>
        <dbReference type="Proteomes" id="UP000617544"/>
    </source>
</evidence>
<dbReference type="InterPro" id="IPR010171">
    <property type="entry name" value="CRISPR_Csx1"/>
</dbReference>
<dbReference type="AlphaFoldDB" id="A0A832W848"/>
<dbReference type="InterPro" id="IPR019016">
    <property type="entry name" value="Csx1-like_HEPN"/>
</dbReference>
<dbReference type="RefSeq" id="WP_010884277.1">
    <property type="nucleotide sequence ID" value="NZ_DUJN01000007.1"/>
</dbReference>
<sequence>MRVLISPWGDFRKWKVAKYTFSGKSLESRSTLPIMVDVIRPQETIIIVPDTLSSDFSSQESMWNSVKDEVKEFTNQLGVEDVKIIVVPGSGSFSNGSFFGNPMDAYMFLLYELAKELPLEIKEVHLDVTHGLNYLTFFTVRVVQELLGILSIRKGVVLKTYSSDPFVDGSVRHLRVNLIEEATIDPKPLSEFLEGKFLVNYSMDRVEFGEIARRLKAKELDLGRINSWIASLKHGLPLVFTTMYPQEGEVEGVLEDVVAKFLEGFNVGEGKVVRSISLGKDFGSLAKLYFQLRVLKDLKEMYNLPKDEASVEELLKISEEIFTGRIKHSTKVELDNVANRVEKTEGWVKLSEFFKNANPQVDPRNFFAHAGLEANLVEVKRNGELYLRYTKGKVRWGGKEEKAEKVIREILTSRRWF</sequence>
<dbReference type="PANTHER" id="PTHR37169">
    <property type="entry name" value="CRISPR SYSTEM ENDORIBONUCLEASE CSX1-RELATED"/>
    <property type="match status" value="1"/>
</dbReference>
<reference evidence="3" key="1">
    <citation type="journal article" date="2020" name="bioRxiv">
        <title>A rank-normalized archaeal taxonomy based on genome phylogeny resolves widespread incomplete and uneven classifications.</title>
        <authorList>
            <person name="Rinke C."/>
            <person name="Chuvochina M."/>
            <person name="Mussig A.J."/>
            <person name="Chaumeil P.-A."/>
            <person name="Waite D.W."/>
            <person name="Whitman W.B."/>
            <person name="Parks D.H."/>
            <person name="Hugenholtz P."/>
        </authorList>
    </citation>
    <scope>NUCLEOTIDE SEQUENCE</scope>
    <source>
        <strain evidence="3">UBA8834</strain>
    </source>
</reference>
<dbReference type="Gene3D" id="3.40.50.10640">
    <property type="entry name" value="SSO1389-like"/>
    <property type="match status" value="1"/>
</dbReference>
<dbReference type="NCBIfam" id="TIGR01897">
    <property type="entry name" value="cas_MJ1666"/>
    <property type="match status" value="1"/>
</dbReference>
<dbReference type="EMBL" id="DUJN01000007">
    <property type="protein sequence ID" value="HII61488.1"/>
    <property type="molecule type" value="Genomic_DNA"/>
</dbReference>
<name>A0A832W848_PYRHR</name>
<dbReference type="Pfam" id="PF22230">
    <property type="entry name" value="Csx1_CARF"/>
    <property type="match status" value="1"/>
</dbReference>
<evidence type="ECO:0000259" key="2">
    <source>
        <dbReference type="Pfam" id="PF22230"/>
    </source>
</evidence>
<dbReference type="SUPFAM" id="SSF160980">
    <property type="entry name" value="SSO1389-like"/>
    <property type="match status" value="1"/>
</dbReference>
<evidence type="ECO:0000313" key="3">
    <source>
        <dbReference type="EMBL" id="HII61488.1"/>
    </source>
</evidence>
<dbReference type="CDD" id="cd09660">
    <property type="entry name" value="Csx1_III-U"/>
    <property type="match status" value="1"/>
</dbReference>
<feature type="domain" description="CRISPR system endoribonuclease Csx1 CARF" evidence="2">
    <location>
        <begin position="3"/>
        <end position="165"/>
    </location>
</feature>
<comment type="caution">
    <text evidence="3">The sequence shown here is derived from an EMBL/GenBank/DDBJ whole genome shotgun (WGS) entry which is preliminary data.</text>
</comment>
<dbReference type="Pfam" id="PF09455">
    <property type="entry name" value="Csx1_HEPN"/>
    <property type="match status" value="1"/>
</dbReference>
<feature type="domain" description="CRISPR system endoribonuclease Csx1-like HEPN" evidence="1">
    <location>
        <begin position="333"/>
        <end position="390"/>
    </location>
</feature>
<dbReference type="InterPro" id="IPR052875">
    <property type="entry name" value="CRISPR_assoc_ribonuclease"/>
</dbReference>
<dbReference type="GeneID" id="1444059"/>
<gene>
    <name evidence="3" type="ORF">HA331_07070</name>
</gene>
<dbReference type="NCBIfam" id="TIGR02549">
    <property type="entry name" value="CRISPR_DxTHG"/>
    <property type="match status" value="1"/>
</dbReference>
<dbReference type="PANTHER" id="PTHR37169:SF1">
    <property type="entry name" value="CRISPR SYSTEM ENDORIBONUCLEASE CSX1"/>
    <property type="match status" value="1"/>
</dbReference>